<gene>
    <name evidence="2" type="ORF">HNQ51_002299</name>
</gene>
<name>A0A840S996_9BURK</name>
<dbReference type="EMBL" id="JACHHO010000003">
    <property type="protein sequence ID" value="MBB5204980.1"/>
    <property type="molecule type" value="Genomic_DNA"/>
</dbReference>
<proteinExistence type="predicted"/>
<dbReference type="OrthoDB" id="7941246at2"/>
<evidence type="ECO:0000259" key="1">
    <source>
        <dbReference type="Pfam" id="PF01370"/>
    </source>
</evidence>
<dbReference type="InterPro" id="IPR001509">
    <property type="entry name" value="Epimerase_deHydtase"/>
</dbReference>
<dbReference type="InterPro" id="IPR036291">
    <property type="entry name" value="NAD(P)-bd_dom_sf"/>
</dbReference>
<organism evidence="2 3">
    <name type="scientific">Inhella inkyongensis</name>
    <dbReference type="NCBI Taxonomy" id="392593"/>
    <lineage>
        <taxon>Bacteria</taxon>
        <taxon>Pseudomonadati</taxon>
        <taxon>Pseudomonadota</taxon>
        <taxon>Betaproteobacteria</taxon>
        <taxon>Burkholderiales</taxon>
        <taxon>Sphaerotilaceae</taxon>
        <taxon>Inhella</taxon>
    </lineage>
</organism>
<dbReference type="PANTHER" id="PTHR43245">
    <property type="entry name" value="BIFUNCTIONAL POLYMYXIN RESISTANCE PROTEIN ARNA"/>
    <property type="match status" value="1"/>
</dbReference>
<dbReference type="AlphaFoldDB" id="A0A840S996"/>
<dbReference type="GO" id="GO:0047526">
    <property type="term" value="F:2'-hydroxyisoflavone reductase activity"/>
    <property type="evidence" value="ECO:0007669"/>
    <property type="project" value="UniProtKB-EC"/>
</dbReference>
<keyword evidence="3" id="KW-1185">Reference proteome</keyword>
<evidence type="ECO:0000313" key="3">
    <source>
        <dbReference type="Proteomes" id="UP000554837"/>
    </source>
</evidence>
<dbReference type="Pfam" id="PF01370">
    <property type="entry name" value="Epimerase"/>
    <property type="match status" value="1"/>
</dbReference>
<feature type="domain" description="NAD-dependent epimerase/dehydratase" evidence="1">
    <location>
        <begin position="4"/>
        <end position="222"/>
    </location>
</feature>
<dbReference type="SUPFAM" id="SSF51735">
    <property type="entry name" value="NAD(P)-binding Rossmann-fold domains"/>
    <property type="match status" value="1"/>
</dbReference>
<keyword evidence="2" id="KW-0560">Oxidoreductase</keyword>
<evidence type="ECO:0000313" key="2">
    <source>
        <dbReference type="EMBL" id="MBB5204980.1"/>
    </source>
</evidence>
<dbReference type="Gene3D" id="3.40.50.720">
    <property type="entry name" value="NAD(P)-binding Rossmann-like Domain"/>
    <property type="match status" value="1"/>
</dbReference>
<dbReference type="InterPro" id="IPR050177">
    <property type="entry name" value="Lipid_A_modif_metabolic_enz"/>
</dbReference>
<sequence>MKLLLIGGGQFVGHHLLEAALAAGHQVTVFNRGQSRTQWPAGVELRQGDRMGDLAALQHGEWDAVIDCCAYFPGQVRHLAQALRARVGRYVLISSVSAYAGFESANDEDSPLAQLPLGEDDPEVQGQVLNGRTYGPLKALCEQALLQSWGADAALCIRPGLVVGPQDPTQRFTYWPARVARAGAGEAVLAPGLPQRELQFIDARDLAAFVLQALAQGRSGAVNVVTDPGALSMQGLLDTLAQITACQPRWVWVDDAPLLAADVKPWNDLPLWLPAQHEFAQFMQVRNQRARAWGLQTRPVADTARDTLAWWQGLAPEQQTFTKAGLAPEREQALLETLA</sequence>
<reference evidence="2 3" key="1">
    <citation type="submission" date="2020-08" db="EMBL/GenBank/DDBJ databases">
        <title>Genomic Encyclopedia of Type Strains, Phase IV (KMG-IV): sequencing the most valuable type-strain genomes for metagenomic binning, comparative biology and taxonomic classification.</title>
        <authorList>
            <person name="Goeker M."/>
        </authorList>
    </citation>
    <scope>NUCLEOTIDE SEQUENCE [LARGE SCALE GENOMIC DNA]</scope>
    <source>
        <strain evidence="2 3">DSM 23958</strain>
    </source>
</reference>
<comment type="caution">
    <text evidence="2">The sequence shown here is derived from an EMBL/GenBank/DDBJ whole genome shotgun (WGS) entry which is preliminary data.</text>
</comment>
<accession>A0A840S996</accession>
<dbReference type="RefSeq" id="WP_138854993.1">
    <property type="nucleotide sequence ID" value="NZ_CP040709.1"/>
</dbReference>
<protein>
    <submittedName>
        <fullName evidence="2">2'-hydroxyisoflavone reductase</fullName>
        <ecNumber evidence="2">1.3.1.45</ecNumber>
    </submittedName>
</protein>
<dbReference type="PANTHER" id="PTHR43245:SF13">
    <property type="entry name" value="UDP-D-APIOSE_UDP-D-XYLOSE SYNTHASE 2"/>
    <property type="match status" value="1"/>
</dbReference>
<dbReference type="Proteomes" id="UP000554837">
    <property type="component" value="Unassembled WGS sequence"/>
</dbReference>
<dbReference type="EC" id="1.3.1.45" evidence="2"/>